<dbReference type="RefSeq" id="WP_193923095.1">
    <property type="nucleotide sequence ID" value="NZ_JADEWL010000086.1"/>
</dbReference>
<dbReference type="Proteomes" id="UP000620559">
    <property type="component" value="Unassembled WGS sequence"/>
</dbReference>
<dbReference type="EMBL" id="JADEWL010000086">
    <property type="protein sequence ID" value="MBE9215105.1"/>
    <property type="molecule type" value="Genomic_DNA"/>
</dbReference>
<accession>A0A8J7F6U3</accession>
<dbReference type="AlphaFoldDB" id="A0A8J7F6U3"/>
<proteinExistence type="predicted"/>
<name>A0A8J7F6U3_9CYAN</name>
<keyword evidence="2" id="KW-1185">Reference proteome</keyword>
<protein>
    <submittedName>
        <fullName evidence="1">Uncharacterized protein</fullName>
    </submittedName>
</protein>
<evidence type="ECO:0000313" key="1">
    <source>
        <dbReference type="EMBL" id="MBE9215105.1"/>
    </source>
</evidence>
<organism evidence="1 2">
    <name type="scientific">Plectonema cf. radiosum LEGE 06105</name>
    <dbReference type="NCBI Taxonomy" id="945769"/>
    <lineage>
        <taxon>Bacteria</taxon>
        <taxon>Bacillati</taxon>
        <taxon>Cyanobacteriota</taxon>
        <taxon>Cyanophyceae</taxon>
        <taxon>Oscillatoriophycideae</taxon>
        <taxon>Oscillatoriales</taxon>
        <taxon>Microcoleaceae</taxon>
        <taxon>Plectonema</taxon>
    </lineage>
</organism>
<evidence type="ECO:0000313" key="2">
    <source>
        <dbReference type="Proteomes" id="UP000620559"/>
    </source>
</evidence>
<reference evidence="1" key="1">
    <citation type="submission" date="2020-10" db="EMBL/GenBank/DDBJ databases">
        <authorList>
            <person name="Castelo-Branco R."/>
            <person name="Eusebio N."/>
            <person name="Adriana R."/>
            <person name="Vieira A."/>
            <person name="Brugerolle De Fraissinette N."/>
            <person name="Rezende De Castro R."/>
            <person name="Schneider M.P."/>
            <person name="Vasconcelos V."/>
            <person name="Leao P.N."/>
        </authorList>
    </citation>
    <scope>NUCLEOTIDE SEQUENCE</scope>
    <source>
        <strain evidence="1">LEGE 06105</strain>
    </source>
</reference>
<gene>
    <name evidence="1" type="ORF">IQ247_20970</name>
</gene>
<sequence length="243" mass="27892">MSRYNLPKNSVASIIIATLCFSCNSRVNTEKQQSQANAQQNPQPNIVYGDLIIKEESDYLMIPVSIFPDANQGEKSWIEKSSRSYEDRQDIYNIIFYSKKDASTNALLDKKAIIKSFDLIERKATAEPIQRFWLYRIIQKDTNEDKKLDYQDATIGYLSDLSGRNLQQITPDNTQLNSWIVVQSTGAIFLEITKDTNKDQKFDTKKYIRVNLDNPSIGKEIITNQLEDQIKSYILKIKSGNGE</sequence>
<comment type="caution">
    <text evidence="1">The sequence shown here is derived from an EMBL/GenBank/DDBJ whole genome shotgun (WGS) entry which is preliminary data.</text>
</comment>